<evidence type="ECO:0000256" key="6">
    <source>
        <dbReference type="SAM" id="MobiDB-lite"/>
    </source>
</evidence>
<sequence length="258" mass="29198">MPKGEIPQFVIAIVVSTEKGESPPRGDRERGSSPPRSNEPKQTGEDPDSANVRLSMSIEETNRERIRLGLKPLKVGPTAEEKRAEAERKQKAQEKAARQAQAAETRQPRKVCFSLLIRRTFTFLPLLRICRVRQKHQDLVAFRGGHSLGEDDGTDSLASWVSAHRSKAPAPVPEGKPRKRRRRSRKLTTNRELKGLKVVHDISELGEDQGHILVLADKNVLDDSAEDTLMNVELSEQIKRQWLMDKKKKLTMGRHFNP</sequence>
<feature type="compositionally biased region" description="Basic residues" evidence="6">
    <location>
        <begin position="177"/>
        <end position="187"/>
    </location>
</feature>
<evidence type="ECO:0000313" key="7">
    <source>
        <dbReference type="EMBL" id="KAJ4454301.1"/>
    </source>
</evidence>
<name>A0ABQ8U4M1_9EUKA</name>
<dbReference type="PANTHER" id="PTHR14152">
    <property type="entry name" value="SQUAMOUS CELL CARCINOMA ANTIGEN RECOGNISED BY CYTOTOXIC T LYMPHOCYTES"/>
    <property type="match status" value="1"/>
</dbReference>
<dbReference type="InterPro" id="IPR005011">
    <property type="entry name" value="SNU66/SART1"/>
</dbReference>
<comment type="subcellular location">
    <subcellularLocation>
        <location evidence="1">Nucleus</location>
    </subcellularLocation>
</comment>
<comment type="similarity">
    <text evidence="2">Belongs to the SNU66/SART1 family.</text>
</comment>
<feature type="compositionally biased region" description="Basic and acidic residues" evidence="6">
    <location>
        <begin position="18"/>
        <end position="31"/>
    </location>
</feature>
<feature type="region of interest" description="Disordered" evidence="6">
    <location>
        <begin position="163"/>
        <end position="187"/>
    </location>
</feature>
<comment type="caution">
    <text evidence="7">The sequence shown here is derived from an EMBL/GenBank/DDBJ whole genome shotgun (WGS) entry which is preliminary data.</text>
</comment>
<evidence type="ECO:0000256" key="2">
    <source>
        <dbReference type="ARBA" id="ARBA00006076"/>
    </source>
</evidence>
<keyword evidence="8" id="KW-1185">Reference proteome</keyword>
<evidence type="ECO:0000256" key="4">
    <source>
        <dbReference type="ARBA" id="ARBA00023187"/>
    </source>
</evidence>
<evidence type="ECO:0000256" key="5">
    <source>
        <dbReference type="ARBA" id="ARBA00023242"/>
    </source>
</evidence>
<gene>
    <name evidence="7" type="ORF">PAPYR_11026</name>
</gene>
<evidence type="ECO:0000256" key="1">
    <source>
        <dbReference type="ARBA" id="ARBA00004123"/>
    </source>
</evidence>
<keyword evidence="5" id="KW-0539">Nucleus</keyword>
<feature type="region of interest" description="Disordered" evidence="6">
    <location>
        <begin position="15"/>
        <end position="105"/>
    </location>
</feature>
<evidence type="ECO:0000313" key="8">
    <source>
        <dbReference type="Proteomes" id="UP001141327"/>
    </source>
</evidence>
<dbReference type="Pfam" id="PF03343">
    <property type="entry name" value="SART-1"/>
    <property type="match status" value="1"/>
</dbReference>
<dbReference type="Pfam" id="PF19252">
    <property type="entry name" value="HIND"/>
    <property type="match status" value="1"/>
</dbReference>
<protein>
    <submittedName>
        <fullName evidence="7">SART-1 family</fullName>
    </submittedName>
</protein>
<accession>A0ABQ8U4M1</accession>
<organism evidence="7 8">
    <name type="scientific">Paratrimastix pyriformis</name>
    <dbReference type="NCBI Taxonomy" id="342808"/>
    <lineage>
        <taxon>Eukaryota</taxon>
        <taxon>Metamonada</taxon>
        <taxon>Preaxostyla</taxon>
        <taxon>Paratrimastigidae</taxon>
        <taxon>Paratrimastix</taxon>
    </lineage>
</organism>
<dbReference type="Proteomes" id="UP001141327">
    <property type="component" value="Unassembled WGS sequence"/>
</dbReference>
<reference evidence="7" key="1">
    <citation type="journal article" date="2022" name="bioRxiv">
        <title>Genomics of Preaxostyla Flagellates Illuminates Evolutionary Transitions and the Path Towards Mitochondrial Loss.</title>
        <authorList>
            <person name="Novak L.V.F."/>
            <person name="Treitli S.C."/>
            <person name="Pyrih J."/>
            <person name="Halakuc P."/>
            <person name="Pipaliya S.V."/>
            <person name="Vacek V."/>
            <person name="Brzon O."/>
            <person name="Soukal P."/>
            <person name="Eme L."/>
            <person name="Dacks J.B."/>
            <person name="Karnkowska A."/>
            <person name="Elias M."/>
            <person name="Hampl V."/>
        </authorList>
    </citation>
    <scope>NUCLEOTIDE SEQUENCE</scope>
    <source>
        <strain evidence="7">RCP-MX</strain>
    </source>
</reference>
<keyword evidence="4" id="KW-0508">mRNA splicing</keyword>
<dbReference type="EMBL" id="JAPMOS010000167">
    <property type="protein sequence ID" value="KAJ4454301.1"/>
    <property type="molecule type" value="Genomic_DNA"/>
</dbReference>
<dbReference type="PANTHER" id="PTHR14152:SF5">
    <property type="entry name" value="U4_U6.U5 TRI-SNRNP-ASSOCIATED PROTEIN 1"/>
    <property type="match status" value="1"/>
</dbReference>
<proteinExistence type="inferred from homology"/>
<evidence type="ECO:0000256" key="3">
    <source>
        <dbReference type="ARBA" id="ARBA00022664"/>
    </source>
</evidence>
<keyword evidence="3" id="KW-0507">mRNA processing</keyword>
<feature type="compositionally biased region" description="Basic and acidic residues" evidence="6">
    <location>
        <begin position="79"/>
        <end position="97"/>
    </location>
</feature>
<dbReference type="InterPro" id="IPR045347">
    <property type="entry name" value="HIND"/>
</dbReference>